<comment type="caution">
    <text evidence="1">The sequence shown here is derived from an EMBL/GenBank/DDBJ whole genome shotgun (WGS) entry which is preliminary data.</text>
</comment>
<reference evidence="1" key="1">
    <citation type="submission" date="2022-03" db="EMBL/GenBank/DDBJ databases">
        <title>De novo assembled genomes of Belliella spp. (Cyclobacteriaceae) strains.</title>
        <authorList>
            <person name="Szabo A."/>
            <person name="Korponai K."/>
            <person name="Felfoldi T."/>
        </authorList>
    </citation>
    <scope>NUCLEOTIDE SEQUENCE</scope>
    <source>
        <strain evidence="1">DSM 107340</strain>
    </source>
</reference>
<organism evidence="1 2">
    <name type="scientific">Belliella calami</name>
    <dbReference type="NCBI Taxonomy" id="2923436"/>
    <lineage>
        <taxon>Bacteria</taxon>
        <taxon>Pseudomonadati</taxon>
        <taxon>Bacteroidota</taxon>
        <taxon>Cytophagia</taxon>
        <taxon>Cytophagales</taxon>
        <taxon>Cyclobacteriaceae</taxon>
        <taxon>Belliella</taxon>
    </lineage>
</organism>
<dbReference type="EMBL" id="JAKZGS010000011">
    <property type="protein sequence ID" value="MCH7399024.1"/>
    <property type="molecule type" value="Genomic_DNA"/>
</dbReference>
<accession>A0ABS9URG3</accession>
<protein>
    <submittedName>
        <fullName evidence="1">Uncharacterized protein</fullName>
    </submittedName>
</protein>
<evidence type="ECO:0000313" key="2">
    <source>
        <dbReference type="Proteomes" id="UP001165488"/>
    </source>
</evidence>
<dbReference type="RefSeq" id="WP_241275526.1">
    <property type="nucleotide sequence ID" value="NZ_JAKZGS010000011.1"/>
</dbReference>
<keyword evidence="2" id="KW-1185">Reference proteome</keyword>
<gene>
    <name evidence="1" type="ORF">MM236_13545</name>
</gene>
<sequence length="61" mass="6879">MKQINEVVENNLQIAQLFEVEELEERVEFGKWSGKAEGGYTCSGGDCDGKMKVEATYTIKF</sequence>
<dbReference type="Proteomes" id="UP001165488">
    <property type="component" value="Unassembled WGS sequence"/>
</dbReference>
<proteinExistence type="predicted"/>
<name>A0ABS9URG3_9BACT</name>
<evidence type="ECO:0000313" key="1">
    <source>
        <dbReference type="EMBL" id="MCH7399024.1"/>
    </source>
</evidence>